<keyword evidence="4" id="KW-0574">Periplasm</keyword>
<evidence type="ECO:0000256" key="5">
    <source>
        <dbReference type="ARBA" id="ARBA00023186"/>
    </source>
</evidence>
<evidence type="ECO:0000313" key="8">
    <source>
        <dbReference type="EMBL" id="MBG2878737.1"/>
    </source>
</evidence>
<dbReference type="InterPro" id="IPR013783">
    <property type="entry name" value="Ig-like_fold"/>
</dbReference>
<dbReference type="InterPro" id="IPR016147">
    <property type="entry name" value="Pili_assmbl_chaperone_N"/>
</dbReference>
<dbReference type="Gene3D" id="2.60.40.10">
    <property type="entry name" value="Immunoglobulins"/>
    <property type="match status" value="2"/>
</dbReference>
<comment type="subcellular location">
    <subcellularLocation>
        <location evidence="1">Periplasm</location>
    </subcellularLocation>
</comment>
<keyword evidence="9" id="KW-1185">Reference proteome</keyword>
<dbReference type="Pfam" id="PF00345">
    <property type="entry name" value="PapD_N"/>
    <property type="match status" value="1"/>
</dbReference>
<evidence type="ECO:0000256" key="3">
    <source>
        <dbReference type="ARBA" id="ARBA00022729"/>
    </source>
</evidence>
<feature type="signal peptide" evidence="6">
    <location>
        <begin position="1"/>
        <end position="24"/>
    </location>
</feature>
<evidence type="ECO:0000256" key="2">
    <source>
        <dbReference type="ARBA" id="ARBA00007399"/>
    </source>
</evidence>
<dbReference type="SUPFAM" id="SSF49354">
    <property type="entry name" value="PapD-like"/>
    <property type="match status" value="1"/>
</dbReference>
<evidence type="ECO:0000256" key="4">
    <source>
        <dbReference type="ARBA" id="ARBA00022764"/>
    </source>
</evidence>
<keyword evidence="5" id="KW-0143">Chaperone</keyword>
<evidence type="ECO:0000256" key="6">
    <source>
        <dbReference type="SAM" id="SignalP"/>
    </source>
</evidence>
<reference evidence="8 9" key="1">
    <citation type="submission" date="2020-11" db="EMBL/GenBank/DDBJ databases">
        <title>Enhanced detection system for hospital associated transmission using whole genome sequencing surveillance.</title>
        <authorList>
            <person name="Harrison L.H."/>
            <person name="Van Tyne D."/>
            <person name="Marsh J.W."/>
            <person name="Griffith M.P."/>
            <person name="Snyder D.J."/>
            <person name="Cooper V.S."/>
            <person name="Mustapha M."/>
        </authorList>
    </citation>
    <scope>NUCLEOTIDE SEQUENCE [LARGE SCALE GENOMIC DNA]</scope>
    <source>
        <strain evidence="8 9">PR00075</strain>
    </source>
</reference>
<keyword evidence="3 6" id="KW-0732">Signal</keyword>
<sequence>MIKKIKFSLFALIFSLLNITLANASVGLETTRLIYNENDKLGSLVAFNNNKELNYLIQSWIVDKDNNISDAFIITPPVLKVQALNKNTLDITKIKEVPNNKESLYWINVKFIAPGNKNDENVLRYTIINKIKLIYRPTVLKDLTPEKAVEQLTVKTNNGFVSIYNPTGVYINLSGAFDGDKKIETPSYIEPFSEVKIPANLNKSFSINYINDLGKVLNHKFK</sequence>
<dbReference type="RefSeq" id="WP_196566241.1">
    <property type="nucleotide sequence ID" value="NZ_JADRYY010000003.1"/>
</dbReference>
<feature type="domain" description="Pili assembly chaperone N-terminal" evidence="7">
    <location>
        <begin position="26"/>
        <end position="140"/>
    </location>
</feature>
<evidence type="ECO:0000313" key="9">
    <source>
        <dbReference type="Proteomes" id="UP000614721"/>
    </source>
</evidence>
<gene>
    <name evidence="8" type="ORF">I4902_05595</name>
</gene>
<dbReference type="PANTHER" id="PTHR30251">
    <property type="entry name" value="PILUS ASSEMBLY CHAPERONE"/>
    <property type="match status" value="1"/>
</dbReference>
<protein>
    <submittedName>
        <fullName evidence="8">Molecular chaperone</fullName>
    </submittedName>
</protein>
<comment type="similarity">
    <text evidence="2">Belongs to the periplasmic pilus chaperone family.</text>
</comment>
<dbReference type="InterPro" id="IPR001829">
    <property type="entry name" value="Pili_assmbl_chaperone_bac"/>
</dbReference>
<feature type="chain" id="PRO_5045794015" evidence="6">
    <location>
        <begin position="25"/>
        <end position="222"/>
    </location>
</feature>
<dbReference type="InterPro" id="IPR050643">
    <property type="entry name" value="Periplasmic_pilus_chap"/>
</dbReference>
<proteinExistence type="inferred from homology"/>
<dbReference type="PANTHER" id="PTHR30251:SF2">
    <property type="entry name" value="FIMBRIAL CHAPERONE YADV-RELATED"/>
    <property type="match status" value="1"/>
</dbReference>
<evidence type="ECO:0000256" key="1">
    <source>
        <dbReference type="ARBA" id="ARBA00004418"/>
    </source>
</evidence>
<evidence type="ECO:0000259" key="7">
    <source>
        <dbReference type="Pfam" id="PF00345"/>
    </source>
</evidence>
<organism evidence="8 9">
    <name type="scientific">Proteus alimentorum</name>
    <dbReference type="NCBI Taxonomy" id="1973495"/>
    <lineage>
        <taxon>Bacteria</taxon>
        <taxon>Pseudomonadati</taxon>
        <taxon>Pseudomonadota</taxon>
        <taxon>Gammaproteobacteria</taxon>
        <taxon>Enterobacterales</taxon>
        <taxon>Morganellaceae</taxon>
        <taxon>Proteus</taxon>
    </lineage>
</organism>
<dbReference type="InterPro" id="IPR036316">
    <property type="entry name" value="Pili_assmbl_chap_C_dom_sf"/>
</dbReference>
<dbReference type="PRINTS" id="PR00969">
    <property type="entry name" value="CHAPERONPILI"/>
</dbReference>
<dbReference type="EMBL" id="JADSJP010000007">
    <property type="protein sequence ID" value="MBG2878737.1"/>
    <property type="molecule type" value="Genomic_DNA"/>
</dbReference>
<name>A0ABS0IRW1_9GAMM</name>
<dbReference type="Proteomes" id="UP000614721">
    <property type="component" value="Unassembled WGS sequence"/>
</dbReference>
<comment type="caution">
    <text evidence="8">The sequence shown here is derived from an EMBL/GenBank/DDBJ whole genome shotgun (WGS) entry which is preliminary data.</text>
</comment>
<dbReference type="SUPFAM" id="SSF49584">
    <property type="entry name" value="Periplasmic chaperone C-domain"/>
    <property type="match status" value="1"/>
</dbReference>
<dbReference type="InterPro" id="IPR008962">
    <property type="entry name" value="PapD-like_sf"/>
</dbReference>
<accession>A0ABS0IRW1</accession>